<evidence type="ECO:0000256" key="1">
    <source>
        <dbReference type="SAM" id="Phobius"/>
    </source>
</evidence>
<keyword evidence="3" id="KW-1185">Reference proteome</keyword>
<reference evidence="3" key="1">
    <citation type="journal article" date="2019" name="Int. J. Syst. Evol. Microbiol.">
        <title>The Global Catalogue of Microorganisms (GCM) 10K type strain sequencing project: providing services to taxonomists for standard genome sequencing and annotation.</title>
        <authorList>
            <consortium name="The Broad Institute Genomics Platform"/>
            <consortium name="The Broad Institute Genome Sequencing Center for Infectious Disease"/>
            <person name="Wu L."/>
            <person name="Ma J."/>
        </authorList>
    </citation>
    <scope>NUCLEOTIDE SEQUENCE [LARGE SCALE GENOMIC DNA]</scope>
    <source>
        <strain evidence="3">JCM 31486</strain>
    </source>
</reference>
<dbReference type="EMBL" id="JBHTIS010002758">
    <property type="protein sequence ID" value="MFD1050327.1"/>
    <property type="molecule type" value="Genomic_DNA"/>
</dbReference>
<sequence length="63" mass="6484">MARRPGSPVVILSVLLVLSLAGWLGFDYLRDRLAGSSCGTVTTLRVVAAPVIASAVAGVSEQD</sequence>
<keyword evidence="1" id="KW-1133">Transmembrane helix</keyword>
<accession>A0ABW3MI29</accession>
<keyword evidence="1" id="KW-0472">Membrane</keyword>
<comment type="caution">
    <text evidence="2">The sequence shown here is derived from an EMBL/GenBank/DDBJ whole genome shotgun (WGS) entry which is preliminary data.</text>
</comment>
<keyword evidence="1" id="KW-0812">Transmembrane</keyword>
<evidence type="ECO:0000313" key="3">
    <source>
        <dbReference type="Proteomes" id="UP001597045"/>
    </source>
</evidence>
<name>A0ABW3MI29_9PSEU</name>
<gene>
    <name evidence="2" type="ORF">ACFQ1S_34780</name>
</gene>
<evidence type="ECO:0000313" key="2">
    <source>
        <dbReference type="EMBL" id="MFD1050327.1"/>
    </source>
</evidence>
<dbReference type="Proteomes" id="UP001597045">
    <property type="component" value="Unassembled WGS sequence"/>
</dbReference>
<organism evidence="2 3">
    <name type="scientific">Kibdelosporangium lantanae</name>
    <dbReference type="NCBI Taxonomy" id="1497396"/>
    <lineage>
        <taxon>Bacteria</taxon>
        <taxon>Bacillati</taxon>
        <taxon>Actinomycetota</taxon>
        <taxon>Actinomycetes</taxon>
        <taxon>Pseudonocardiales</taxon>
        <taxon>Pseudonocardiaceae</taxon>
        <taxon>Kibdelosporangium</taxon>
    </lineage>
</organism>
<protein>
    <submittedName>
        <fullName evidence="2">Uncharacterized protein</fullName>
    </submittedName>
</protein>
<feature type="transmembrane region" description="Helical" evidence="1">
    <location>
        <begin position="6"/>
        <end position="26"/>
    </location>
</feature>
<proteinExistence type="predicted"/>
<feature type="non-terminal residue" evidence="2">
    <location>
        <position position="63"/>
    </location>
</feature>